<dbReference type="InterPro" id="IPR007474">
    <property type="entry name" value="ApaG_domain"/>
</dbReference>
<keyword evidence="5" id="KW-1185">Reference proteome</keyword>
<dbReference type="InterPro" id="IPR023065">
    <property type="entry name" value="Uncharacterised_ApaG"/>
</dbReference>
<dbReference type="Pfam" id="PF04379">
    <property type="entry name" value="DUF525"/>
    <property type="match status" value="1"/>
</dbReference>
<dbReference type="PANTHER" id="PTHR47191">
    <property type="entry name" value="OS05G0170800 PROTEIN"/>
    <property type="match status" value="1"/>
</dbReference>
<evidence type="ECO:0000259" key="3">
    <source>
        <dbReference type="PROSITE" id="PS51087"/>
    </source>
</evidence>
<accession>A0A1H1V5C0</accession>
<dbReference type="STRING" id="797277.SAMN05216198_2812"/>
<dbReference type="EMBL" id="LT629748">
    <property type="protein sequence ID" value="SDS79947.1"/>
    <property type="molecule type" value="Genomic_DNA"/>
</dbReference>
<dbReference type="Gene3D" id="2.60.40.1470">
    <property type="entry name" value="ApaG domain"/>
    <property type="match status" value="1"/>
</dbReference>
<dbReference type="RefSeq" id="WP_090274320.1">
    <property type="nucleotide sequence ID" value="NZ_LT629748.1"/>
</dbReference>
<evidence type="ECO:0000313" key="5">
    <source>
        <dbReference type="Proteomes" id="UP000243426"/>
    </source>
</evidence>
<evidence type="ECO:0000313" key="4">
    <source>
        <dbReference type="EMBL" id="SDS79947.1"/>
    </source>
</evidence>
<dbReference type="OrthoDB" id="9795226at2"/>
<evidence type="ECO:0000256" key="1">
    <source>
        <dbReference type="ARBA" id="ARBA00017693"/>
    </source>
</evidence>
<dbReference type="Proteomes" id="UP000243426">
    <property type="component" value="Chromosome I"/>
</dbReference>
<sequence length="127" mass="13867">MIDSQLHSIVIDTQPRYLSEQSDPATKRFAFAYTISIHNAGQVPVQLLDRHWLITDGNGKVQEVRGDGVIGEQPVIEPGASHIYTSGCLLETPVGTMQGSYGMRSNTGVDFRAPVTVFRLAKPNALN</sequence>
<dbReference type="PANTHER" id="PTHR47191:SF2">
    <property type="entry name" value="OS05G0170800 PROTEIN"/>
    <property type="match status" value="1"/>
</dbReference>
<dbReference type="HAMAP" id="MF_00791">
    <property type="entry name" value="ApaG"/>
    <property type="match status" value="1"/>
</dbReference>
<proteinExistence type="inferred from homology"/>
<protein>
    <recommendedName>
        <fullName evidence="1 2">Protein ApaG</fullName>
    </recommendedName>
</protein>
<dbReference type="InterPro" id="IPR036767">
    <property type="entry name" value="ApaG_sf"/>
</dbReference>
<dbReference type="InterPro" id="IPR050718">
    <property type="entry name" value="ApaG-like"/>
</dbReference>
<dbReference type="PROSITE" id="PS51087">
    <property type="entry name" value="APAG"/>
    <property type="match status" value="1"/>
</dbReference>
<organism evidence="4 5">
    <name type="scientific">Halopseudomonas litoralis</name>
    <dbReference type="NCBI Taxonomy" id="797277"/>
    <lineage>
        <taxon>Bacteria</taxon>
        <taxon>Pseudomonadati</taxon>
        <taxon>Pseudomonadota</taxon>
        <taxon>Gammaproteobacteria</taxon>
        <taxon>Pseudomonadales</taxon>
        <taxon>Pseudomonadaceae</taxon>
        <taxon>Halopseudomonas</taxon>
    </lineage>
</organism>
<name>A0A1H1V5C0_9GAMM</name>
<evidence type="ECO:0000256" key="2">
    <source>
        <dbReference type="HAMAP-Rule" id="MF_00791"/>
    </source>
</evidence>
<dbReference type="NCBIfam" id="NF003967">
    <property type="entry name" value="PRK05461.1"/>
    <property type="match status" value="1"/>
</dbReference>
<reference evidence="5" key="1">
    <citation type="submission" date="2016-10" db="EMBL/GenBank/DDBJ databases">
        <authorList>
            <person name="Varghese N."/>
            <person name="Submissions S."/>
        </authorList>
    </citation>
    <scope>NUCLEOTIDE SEQUENCE [LARGE SCALE GENOMIC DNA]</scope>
    <source>
        <strain evidence="5">2SM5</strain>
    </source>
</reference>
<feature type="domain" description="ApaG" evidence="3">
    <location>
        <begin position="3"/>
        <end position="127"/>
    </location>
</feature>
<dbReference type="AlphaFoldDB" id="A0A1H1V5C0"/>
<dbReference type="SUPFAM" id="SSF110069">
    <property type="entry name" value="ApaG-like"/>
    <property type="match status" value="1"/>
</dbReference>
<gene>
    <name evidence="2" type="primary">apaG</name>
    <name evidence="4" type="ORF">SAMN05216198_2812</name>
</gene>